<dbReference type="CDD" id="cd10322">
    <property type="entry name" value="SLC5sbd"/>
    <property type="match status" value="1"/>
</dbReference>
<keyword evidence="6" id="KW-0769">Symport</keyword>
<feature type="transmembrane region" description="Helical" evidence="14">
    <location>
        <begin position="6"/>
        <end position="30"/>
    </location>
</feature>
<dbReference type="RefSeq" id="WP_015556121.1">
    <property type="nucleotide sequence ID" value="NC_021038.1"/>
</dbReference>
<keyword evidence="7 14" id="KW-1133">Transmembrane helix</keyword>
<proteinExistence type="inferred from homology"/>
<organism evidence="15 16">
    <name type="scientific">Fretibacterium fastidiosum</name>
    <dbReference type="NCBI Taxonomy" id="651822"/>
    <lineage>
        <taxon>Bacteria</taxon>
        <taxon>Thermotogati</taxon>
        <taxon>Synergistota</taxon>
        <taxon>Synergistia</taxon>
        <taxon>Synergistales</taxon>
        <taxon>Aminobacteriaceae</taxon>
        <taxon>Fretibacterium</taxon>
    </lineage>
</organism>
<keyword evidence="3" id="KW-0813">Transport</keyword>
<keyword evidence="5 14" id="KW-0812">Transmembrane</keyword>
<feature type="transmembrane region" description="Helical" evidence="14">
    <location>
        <begin position="401"/>
        <end position="424"/>
    </location>
</feature>
<feature type="transmembrane region" description="Helical" evidence="14">
    <location>
        <begin position="328"/>
        <end position="356"/>
    </location>
</feature>
<name>A0AB94IWA3_9BACT</name>
<dbReference type="Gene3D" id="1.20.1730.10">
    <property type="entry name" value="Sodium/glucose cotransporter"/>
    <property type="match status" value="1"/>
</dbReference>
<sequence length="509" mass="54533">MDVSTMLVPATGTFFLVLGGYFLIMALIGFYSARETKSLKEFFVMGGKAGAIVSGIAYFATQYSMSTFMGVPAACYRQGYPGLTVSVPGLVFSMIIPALVVGRKLIKLGHEQGFMTMADYLGDRYESNLLRGLQAVLMVFFMVPMMGAQIIGAGIIFNTFTGYPEWVGVVATGLIVIVYCMSGGIRGAMLTDVIQGLLMVVTAVVTFFVALDMGGGLEAINAKLFELNPAYMAHPGATGAYPWPALVSMVVMWSFFNIGSPTLATKFFTMKNYKVMFKAVILGTLGMWVSATLIEWVGVLGIVSVPGLEGKQMDFIVPLILQKGVSPVFASLMIAGIMAAGMSTIDSLLVVSSGGISRDIYQNLMNRNASDAEILRLSRVVTCVFGVVAILFGIWRPSAIFDIIIFSFGGLTIWATPVLLGLYWKRTTSAGAVLGILTGVLLYIPLSASPQILEKIGLGGLVEISSTLKGYTFGFNALIPTWVVAMIVTVLVSLVTKPVSEATLKRHFG</sequence>
<evidence type="ECO:0000256" key="6">
    <source>
        <dbReference type="ARBA" id="ARBA00022847"/>
    </source>
</evidence>
<keyword evidence="8" id="KW-0915">Sodium</keyword>
<feature type="transmembrane region" description="Helical" evidence="14">
    <location>
        <begin position="80"/>
        <end position="101"/>
    </location>
</feature>
<evidence type="ECO:0000256" key="1">
    <source>
        <dbReference type="ARBA" id="ARBA00004651"/>
    </source>
</evidence>
<feature type="transmembrane region" description="Helical" evidence="14">
    <location>
        <begin position="377"/>
        <end position="395"/>
    </location>
</feature>
<dbReference type="GO" id="GO:0015293">
    <property type="term" value="F:symporter activity"/>
    <property type="evidence" value="ECO:0007669"/>
    <property type="project" value="UniProtKB-KW"/>
</dbReference>
<evidence type="ECO:0000256" key="12">
    <source>
        <dbReference type="ARBA" id="ARBA00033708"/>
    </source>
</evidence>
<dbReference type="InterPro" id="IPR018212">
    <property type="entry name" value="Na/solute_symporter_CS"/>
</dbReference>
<evidence type="ECO:0000256" key="13">
    <source>
        <dbReference type="RuleBase" id="RU362091"/>
    </source>
</evidence>
<dbReference type="PROSITE" id="PS00457">
    <property type="entry name" value="NA_SOLUT_SYMP_2"/>
    <property type="match status" value="1"/>
</dbReference>
<comment type="catalytic activity">
    <reaction evidence="12">
        <text>L-proline(in) + Na(+)(in) = L-proline(out) + Na(+)(out)</text>
        <dbReference type="Rhea" id="RHEA:28967"/>
        <dbReference type="ChEBI" id="CHEBI:29101"/>
        <dbReference type="ChEBI" id="CHEBI:60039"/>
    </reaction>
</comment>
<dbReference type="GO" id="GO:0005886">
    <property type="term" value="C:plasma membrane"/>
    <property type="evidence" value="ECO:0007669"/>
    <property type="project" value="UniProtKB-SubCell"/>
</dbReference>
<reference evidence="15 16" key="2">
    <citation type="submission" date="2010-03" db="EMBL/GenBank/DDBJ databases">
        <authorList>
            <person name="Pajon A."/>
        </authorList>
    </citation>
    <scope>NUCLEOTIDE SEQUENCE [LARGE SCALE GENOMIC DNA]</scope>
    <source>
        <strain evidence="15 16">SGP1</strain>
    </source>
</reference>
<keyword evidence="10 14" id="KW-0472">Membrane</keyword>
<feature type="transmembrane region" description="Helical" evidence="14">
    <location>
        <begin position="240"/>
        <end position="258"/>
    </location>
</feature>
<feature type="transmembrane region" description="Helical" evidence="14">
    <location>
        <begin position="135"/>
        <end position="160"/>
    </location>
</feature>
<dbReference type="PANTHER" id="PTHR48086">
    <property type="entry name" value="SODIUM/PROLINE SYMPORTER-RELATED"/>
    <property type="match status" value="1"/>
</dbReference>
<dbReference type="PANTHER" id="PTHR48086:SF3">
    <property type="entry name" value="SODIUM_PROLINE SYMPORTER"/>
    <property type="match status" value="1"/>
</dbReference>
<keyword evidence="4" id="KW-1003">Cell membrane</keyword>
<dbReference type="KEGG" id="sbr:SY1_05830"/>
<evidence type="ECO:0000256" key="10">
    <source>
        <dbReference type="ARBA" id="ARBA00023136"/>
    </source>
</evidence>
<dbReference type="InterPro" id="IPR038377">
    <property type="entry name" value="Na/Glc_symporter_sf"/>
</dbReference>
<evidence type="ECO:0000256" key="2">
    <source>
        <dbReference type="ARBA" id="ARBA00006434"/>
    </source>
</evidence>
<reference evidence="16" key="1">
    <citation type="submission" date="2010-03" db="EMBL/GenBank/DDBJ databases">
        <title>The genome sequence of Synergistetes sp. SGP1.</title>
        <authorList>
            <consortium name="metaHIT consortium -- http://www.metahit.eu/"/>
            <person name="Pajon A."/>
            <person name="Turner K."/>
            <person name="Parkhill J."/>
            <person name="Wade W."/>
            <person name="Vartoukian S."/>
        </authorList>
    </citation>
    <scope>NUCLEOTIDE SEQUENCE [LARGE SCALE GENOMIC DNA]</scope>
    <source>
        <strain evidence="16">SGP1</strain>
    </source>
</reference>
<gene>
    <name evidence="15" type="ORF">SY1_05830</name>
</gene>
<feature type="transmembrane region" description="Helical" evidence="14">
    <location>
        <begin position="166"/>
        <end position="185"/>
    </location>
</feature>
<dbReference type="GO" id="GO:0006814">
    <property type="term" value="P:sodium ion transport"/>
    <property type="evidence" value="ECO:0007669"/>
    <property type="project" value="UniProtKB-KW"/>
</dbReference>
<dbReference type="Pfam" id="PF00474">
    <property type="entry name" value="SSF"/>
    <property type="match status" value="1"/>
</dbReference>
<comment type="subcellular location">
    <subcellularLocation>
        <location evidence="1">Cell membrane</location>
        <topology evidence="1">Multi-pass membrane protein</topology>
    </subcellularLocation>
</comment>
<evidence type="ECO:0000256" key="7">
    <source>
        <dbReference type="ARBA" id="ARBA00022989"/>
    </source>
</evidence>
<feature type="transmembrane region" description="Helical" evidence="14">
    <location>
        <begin position="431"/>
        <end position="453"/>
    </location>
</feature>
<dbReference type="NCBIfam" id="TIGR00813">
    <property type="entry name" value="sss"/>
    <property type="match status" value="1"/>
</dbReference>
<dbReference type="EMBL" id="FP929056">
    <property type="protein sequence ID" value="CBL27974.1"/>
    <property type="molecule type" value="Genomic_DNA"/>
</dbReference>
<evidence type="ECO:0000256" key="5">
    <source>
        <dbReference type="ARBA" id="ARBA00022692"/>
    </source>
</evidence>
<feature type="transmembrane region" description="Helical" evidence="14">
    <location>
        <begin position="42"/>
        <end position="60"/>
    </location>
</feature>
<evidence type="ECO:0000256" key="11">
    <source>
        <dbReference type="ARBA" id="ARBA00023201"/>
    </source>
</evidence>
<evidence type="ECO:0000256" key="9">
    <source>
        <dbReference type="ARBA" id="ARBA00023065"/>
    </source>
</evidence>
<dbReference type="GO" id="GO:0046942">
    <property type="term" value="P:carboxylic acid transport"/>
    <property type="evidence" value="ECO:0007669"/>
    <property type="project" value="UniProtKB-ARBA"/>
</dbReference>
<evidence type="ECO:0000313" key="15">
    <source>
        <dbReference type="EMBL" id="CBL27974.1"/>
    </source>
</evidence>
<evidence type="ECO:0000256" key="3">
    <source>
        <dbReference type="ARBA" id="ARBA00022448"/>
    </source>
</evidence>
<dbReference type="InterPro" id="IPR050277">
    <property type="entry name" value="Sodium:Solute_Symporter"/>
</dbReference>
<accession>A0AB94IWA3</accession>
<evidence type="ECO:0000256" key="4">
    <source>
        <dbReference type="ARBA" id="ARBA00022475"/>
    </source>
</evidence>
<comment type="similarity">
    <text evidence="2 13">Belongs to the sodium:solute symporter (SSF) (TC 2.A.21) family.</text>
</comment>
<evidence type="ECO:0000256" key="14">
    <source>
        <dbReference type="SAM" id="Phobius"/>
    </source>
</evidence>
<dbReference type="PROSITE" id="PS50283">
    <property type="entry name" value="NA_SOLUT_SYMP_3"/>
    <property type="match status" value="1"/>
</dbReference>
<evidence type="ECO:0000313" key="16">
    <source>
        <dbReference type="Proteomes" id="UP000008957"/>
    </source>
</evidence>
<evidence type="ECO:0000256" key="8">
    <source>
        <dbReference type="ARBA" id="ARBA00023053"/>
    </source>
</evidence>
<keyword evidence="9" id="KW-0406">Ion transport</keyword>
<dbReference type="InterPro" id="IPR001734">
    <property type="entry name" value="Na/solute_symporter"/>
</dbReference>
<feature type="transmembrane region" description="Helical" evidence="14">
    <location>
        <begin position="197"/>
        <end position="220"/>
    </location>
</feature>
<keyword evidence="11" id="KW-0739">Sodium transport</keyword>
<keyword evidence="16" id="KW-1185">Reference proteome</keyword>
<dbReference type="AlphaFoldDB" id="A0AB94IWA3"/>
<dbReference type="Proteomes" id="UP000008957">
    <property type="component" value="Chromosome"/>
</dbReference>
<protein>
    <submittedName>
        <fullName evidence="15">SSS sodium solute transporter superfamily</fullName>
    </submittedName>
</protein>
<feature type="transmembrane region" description="Helical" evidence="14">
    <location>
        <begin position="279"/>
        <end position="308"/>
    </location>
</feature>
<feature type="transmembrane region" description="Helical" evidence="14">
    <location>
        <begin position="473"/>
        <end position="496"/>
    </location>
</feature>